<feature type="domain" description="Type I restriction modification DNA specificity" evidence="4">
    <location>
        <begin position="217"/>
        <end position="369"/>
    </location>
</feature>
<evidence type="ECO:0000313" key="6">
    <source>
        <dbReference type="Proteomes" id="UP001170959"/>
    </source>
</evidence>
<dbReference type="GO" id="GO:0004519">
    <property type="term" value="F:endonuclease activity"/>
    <property type="evidence" value="ECO:0007669"/>
    <property type="project" value="UniProtKB-KW"/>
</dbReference>
<sequence>MSKIDEYLKDIKVEYLSVDEIFSVKNGYTPSKKNAEYWENGIIPWFRMEDIRKNGRILDFALQNVSNSALKGNLIPASSLIMSTTATLGEYALITVPFLTNQQITSFSLKDAYIERINIKYLFYSFIDFGKWCKENANQNGGLGIIGLSKLKKYKFPIPCPDNPEKSLEIQQEIVRILDQLTDTTNNLKTELENERQIRKKQFEFYREVLLSFEGQDMKFFKLGELCKIASGKNKGRSDNGKYALYGSTGIIGKTNVKKFDSERILVARVGANAGFAYIVNGEYDVSDNALVIDKCDNILTKYLFYYLFNMNLNQFAKGAGQPLITGTFLKNLIIPIPSLEEQERIVNLLDQFDAAHTAIEEEIIKEIKLRTQQYEYYREKLLTFPKN</sequence>
<evidence type="ECO:0000256" key="3">
    <source>
        <dbReference type="ARBA" id="ARBA00023125"/>
    </source>
</evidence>
<reference evidence="5" key="2">
    <citation type="journal article" date="2022" name="Sci. Total Environ.">
        <title>Prevalence, transmission, and molecular epidemiology of tet(X)-positive bacteria among humans, animals, and environmental niches in China: An epidemiological, and genomic-based study.</title>
        <authorList>
            <person name="Dong N."/>
            <person name="Zeng Y."/>
            <person name="Cai C."/>
            <person name="Sun C."/>
            <person name="Lu J."/>
            <person name="Liu C."/>
            <person name="Zhou H."/>
            <person name="Sun Q."/>
            <person name="Shu L."/>
            <person name="Wang H."/>
            <person name="Wang Y."/>
            <person name="Wang S."/>
            <person name="Wu C."/>
            <person name="Chan E.W."/>
            <person name="Chen G."/>
            <person name="Shen Z."/>
            <person name="Chen S."/>
            <person name="Zhang R."/>
        </authorList>
    </citation>
    <scope>NUCLEOTIDE SEQUENCE</scope>
    <source>
        <strain evidence="5">R655-4</strain>
    </source>
</reference>
<keyword evidence="5" id="KW-0255">Endonuclease</keyword>
<keyword evidence="2" id="KW-0680">Restriction system</keyword>
<dbReference type="EMBL" id="JACAGJ010000002">
    <property type="protein sequence ID" value="MDM1072037.1"/>
    <property type="molecule type" value="Genomic_DNA"/>
</dbReference>
<evidence type="ECO:0000313" key="5">
    <source>
        <dbReference type="EMBL" id="MDM1072037.1"/>
    </source>
</evidence>
<dbReference type="Gene3D" id="3.90.220.20">
    <property type="entry name" value="DNA methylase specificity domains"/>
    <property type="match status" value="2"/>
</dbReference>
<accession>A0AAJ1V7E2</accession>
<dbReference type="PANTHER" id="PTHR43140">
    <property type="entry name" value="TYPE-1 RESTRICTION ENZYME ECOKI SPECIFICITY PROTEIN"/>
    <property type="match status" value="1"/>
</dbReference>
<keyword evidence="5" id="KW-0540">Nuclease</keyword>
<dbReference type="InterPro" id="IPR051212">
    <property type="entry name" value="Type-I_RE_S_subunit"/>
</dbReference>
<dbReference type="AlphaFoldDB" id="A0AAJ1V7E2"/>
<gene>
    <name evidence="5" type="ORF">HX001_05955</name>
</gene>
<comment type="similarity">
    <text evidence="1">Belongs to the type-I restriction system S methylase family.</text>
</comment>
<comment type="caution">
    <text evidence="5">The sequence shown here is derived from an EMBL/GenBank/DDBJ whole genome shotgun (WGS) entry which is preliminary data.</text>
</comment>
<protein>
    <submittedName>
        <fullName evidence="5">Restriction endonuclease subunit S</fullName>
    </submittedName>
</protein>
<keyword evidence="3" id="KW-0238">DNA-binding</keyword>
<dbReference type="GO" id="GO:0009307">
    <property type="term" value="P:DNA restriction-modification system"/>
    <property type="evidence" value="ECO:0007669"/>
    <property type="project" value="UniProtKB-KW"/>
</dbReference>
<dbReference type="Pfam" id="PF01420">
    <property type="entry name" value="Methylase_S"/>
    <property type="match status" value="2"/>
</dbReference>
<feature type="domain" description="Type I restriction modification DNA specificity" evidence="4">
    <location>
        <begin position="13"/>
        <end position="194"/>
    </location>
</feature>
<dbReference type="InterPro" id="IPR044946">
    <property type="entry name" value="Restrct_endonuc_typeI_TRD_sf"/>
</dbReference>
<name>A0AAJ1V7E2_9FLAO</name>
<keyword evidence="5" id="KW-0378">Hydrolase</keyword>
<evidence type="ECO:0000256" key="1">
    <source>
        <dbReference type="ARBA" id="ARBA00010923"/>
    </source>
</evidence>
<reference evidence="5" key="1">
    <citation type="submission" date="2020-06" db="EMBL/GenBank/DDBJ databases">
        <authorList>
            <person name="Dong N."/>
        </authorList>
    </citation>
    <scope>NUCLEOTIDE SEQUENCE</scope>
    <source>
        <strain evidence="5">R655-4</strain>
    </source>
</reference>
<evidence type="ECO:0000256" key="2">
    <source>
        <dbReference type="ARBA" id="ARBA00022747"/>
    </source>
</evidence>
<dbReference type="Proteomes" id="UP001170959">
    <property type="component" value="Unassembled WGS sequence"/>
</dbReference>
<dbReference type="PANTHER" id="PTHR43140:SF1">
    <property type="entry name" value="TYPE I RESTRICTION ENZYME ECOKI SPECIFICITY SUBUNIT"/>
    <property type="match status" value="1"/>
</dbReference>
<dbReference type="CDD" id="cd17266">
    <property type="entry name" value="RMtype1_S_Sau1132ORF3780P-TRD2-CR2_like"/>
    <property type="match status" value="1"/>
</dbReference>
<dbReference type="GO" id="GO:0003677">
    <property type="term" value="F:DNA binding"/>
    <property type="evidence" value="ECO:0007669"/>
    <property type="project" value="UniProtKB-KW"/>
</dbReference>
<evidence type="ECO:0000259" key="4">
    <source>
        <dbReference type="Pfam" id="PF01420"/>
    </source>
</evidence>
<dbReference type="SUPFAM" id="SSF116734">
    <property type="entry name" value="DNA methylase specificity domain"/>
    <property type="match status" value="2"/>
</dbReference>
<dbReference type="InterPro" id="IPR000055">
    <property type="entry name" value="Restrct_endonuc_typeI_TRD"/>
</dbReference>
<proteinExistence type="inferred from homology"/>
<organism evidence="5 6">
    <name type="scientific">Empedobacter brevis</name>
    <dbReference type="NCBI Taxonomy" id="247"/>
    <lineage>
        <taxon>Bacteria</taxon>
        <taxon>Pseudomonadati</taxon>
        <taxon>Bacteroidota</taxon>
        <taxon>Flavobacteriia</taxon>
        <taxon>Flavobacteriales</taxon>
        <taxon>Weeksellaceae</taxon>
        <taxon>Empedobacter</taxon>
    </lineage>
</organism>
<dbReference type="RefSeq" id="WP_286492177.1">
    <property type="nucleotide sequence ID" value="NZ_JACAGJ010000002.1"/>
</dbReference>
<dbReference type="CDD" id="cd17281">
    <property type="entry name" value="RMtype1_S_HpyAXIII_TRD1-CR1_like"/>
    <property type="match status" value="1"/>
</dbReference>